<reference evidence="1 3" key="1">
    <citation type="submission" date="2021-03" db="EMBL/GenBank/DDBJ databases">
        <title>Draft genome and methylome analysis of Thiotrix fructosivoruns ATCC 49748.</title>
        <authorList>
            <person name="Fomenkov A."/>
            <person name="Grabovich M.Y."/>
            <person name="Roberts R.J."/>
        </authorList>
    </citation>
    <scope>NUCLEOTIDE SEQUENCE [LARGE SCALE GENOMIC DNA]</scope>
    <source>
        <strain evidence="1 3">ATCC 49748</strain>
    </source>
</reference>
<keyword evidence="3" id="KW-1185">Reference proteome</keyword>
<dbReference type="AlphaFoldDB" id="A0A8B0SGT2"/>
<reference evidence="2" key="2">
    <citation type="submission" date="2021-04" db="EMBL/GenBank/DDBJ databases">
        <title>Complete Genome and methylome analysis of Thiothrix fructosivorans ATCC 49748.</title>
        <authorList>
            <person name="Fomenkov A."/>
            <person name="Sun L."/>
            <person name="Vincze T."/>
            <person name="Grabovich M.Y."/>
            <person name="Roberts R.J."/>
        </authorList>
    </citation>
    <scope>NUCLEOTIDE SEQUENCE</scope>
    <source>
        <strain evidence="2">ATCC 49748</strain>
    </source>
</reference>
<dbReference type="Proteomes" id="UP000664466">
    <property type="component" value="Unassembled WGS sequence"/>
</dbReference>
<proteinExistence type="predicted"/>
<dbReference type="EMBL" id="JAFMPM010000008">
    <property type="protein sequence ID" value="MBO0614479.1"/>
    <property type="molecule type" value="Genomic_DNA"/>
</dbReference>
<evidence type="ECO:0000313" key="2">
    <source>
        <dbReference type="EMBL" id="QTX09318.1"/>
    </source>
</evidence>
<dbReference type="EMBL" id="CP072748">
    <property type="protein sequence ID" value="QTX09318.1"/>
    <property type="molecule type" value="Genomic_DNA"/>
</dbReference>
<sequence>MSAVDVAVSKLGRLASDDMLDIINLYQVGGFDLQLFESVAQDALDYYAIPKPLELNIKHALRELRKL</sequence>
<evidence type="ECO:0000313" key="1">
    <source>
        <dbReference type="EMBL" id="MBO0614479.1"/>
    </source>
</evidence>
<protein>
    <submittedName>
        <fullName evidence="2">Uncharacterized protein</fullName>
    </submittedName>
</protein>
<organism evidence="2">
    <name type="scientific">Thiothrix fructosivorans</name>
    <dbReference type="NCBI Taxonomy" id="111770"/>
    <lineage>
        <taxon>Bacteria</taxon>
        <taxon>Pseudomonadati</taxon>
        <taxon>Pseudomonadota</taxon>
        <taxon>Gammaproteobacteria</taxon>
        <taxon>Thiotrichales</taxon>
        <taxon>Thiotrichaceae</taxon>
        <taxon>Thiothrix</taxon>
    </lineage>
</organism>
<accession>A0A8B0SGT2</accession>
<gene>
    <name evidence="2" type="ORF">J1836_011765</name>
    <name evidence="1" type="ORF">J1836_16375</name>
</gene>
<name>A0A8B0SGT2_9GAMM</name>
<evidence type="ECO:0000313" key="3">
    <source>
        <dbReference type="Proteomes" id="UP000664466"/>
    </source>
</evidence>